<dbReference type="PANTHER" id="PTHR24321">
    <property type="entry name" value="DEHYDROGENASES, SHORT CHAIN"/>
    <property type="match status" value="1"/>
</dbReference>
<dbReference type="InterPro" id="IPR020904">
    <property type="entry name" value="Sc_DH/Rdtase_CS"/>
</dbReference>
<evidence type="ECO:0000256" key="2">
    <source>
        <dbReference type="ARBA" id="ARBA00023002"/>
    </source>
</evidence>
<dbReference type="Proteomes" id="UP000031843">
    <property type="component" value="Chromosome secondary"/>
</dbReference>
<evidence type="ECO:0000313" key="3">
    <source>
        <dbReference type="EMBL" id="AJG23923.1"/>
    </source>
</evidence>
<comment type="similarity">
    <text evidence="1">Belongs to the short-chain dehydrogenases/reductases (SDR) family.</text>
</comment>
<dbReference type="SUPFAM" id="SSF51735">
    <property type="entry name" value="NAD(P)-binding Rossmann-fold domains"/>
    <property type="match status" value="1"/>
</dbReference>
<evidence type="ECO:0000313" key="4">
    <source>
        <dbReference type="Proteomes" id="UP000031843"/>
    </source>
</evidence>
<dbReference type="AlphaFoldDB" id="A0A0C4YLH7"/>
<reference evidence="3 4" key="1">
    <citation type="journal article" date="2015" name="Genome Announc.">
        <title>Complete Genome Sequence of Cupriavidus basilensis 4G11, Isolated from the Oak Ridge Field Research Center Site.</title>
        <authorList>
            <person name="Ray J."/>
            <person name="Waters R.J."/>
            <person name="Skerker J.M."/>
            <person name="Kuehl J.V."/>
            <person name="Price M.N."/>
            <person name="Huang J."/>
            <person name="Chakraborty R."/>
            <person name="Arkin A.P."/>
            <person name="Deutschbauer A."/>
        </authorList>
    </citation>
    <scope>NUCLEOTIDE SEQUENCE [LARGE SCALE GENOMIC DNA]</scope>
    <source>
        <strain evidence="3">4G11</strain>
    </source>
</reference>
<dbReference type="RefSeq" id="WP_043355897.1">
    <property type="nucleotide sequence ID" value="NZ_CP010537.1"/>
</dbReference>
<dbReference type="PANTHER" id="PTHR24321:SF15">
    <property type="entry name" value="OXIDOREDUCTASE UCPA"/>
    <property type="match status" value="1"/>
</dbReference>
<dbReference type="OrthoDB" id="6823797at2"/>
<dbReference type="InterPro" id="IPR036291">
    <property type="entry name" value="NAD(P)-bd_dom_sf"/>
</dbReference>
<organism evidence="3 4">
    <name type="scientific">Cupriavidus basilensis</name>
    <dbReference type="NCBI Taxonomy" id="68895"/>
    <lineage>
        <taxon>Bacteria</taxon>
        <taxon>Pseudomonadati</taxon>
        <taxon>Pseudomonadota</taxon>
        <taxon>Betaproteobacteria</taxon>
        <taxon>Burkholderiales</taxon>
        <taxon>Burkholderiaceae</taxon>
        <taxon>Cupriavidus</taxon>
    </lineage>
</organism>
<gene>
    <name evidence="3" type="ORF">RR42_s2341</name>
</gene>
<dbReference type="KEGG" id="cbw:RR42_s2341"/>
<dbReference type="EMBL" id="CP010537">
    <property type="protein sequence ID" value="AJG23923.1"/>
    <property type="molecule type" value="Genomic_DNA"/>
</dbReference>
<evidence type="ECO:0000256" key="1">
    <source>
        <dbReference type="ARBA" id="ARBA00006484"/>
    </source>
</evidence>
<dbReference type="PRINTS" id="PR00080">
    <property type="entry name" value="SDRFAMILY"/>
</dbReference>
<dbReference type="InterPro" id="IPR002347">
    <property type="entry name" value="SDR_fam"/>
</dbReference>
<protein>
    <submittedName>
        <fullName evidence="3">Short-chain dehydrogenase/reductase SDR</fullName>
    </submittedName>
</protein>
<dbReference type="Pfam" id="PF13561">
    <property type="entry name" value="adh_short_C2"/>
    <property type="match status" value="1"/>
</dbReference>
<dbReference type="Gene3D" id="3.40.50.720">
    <property type="entry name" value="NAD(P)-binding Rossmann-like Domain"/>
    <property type="match status" value="1"/>
</dbReference>
<proteinExistence type="inferred from homology"/>
<accession>A0A0C4YLH7</accession>
<keyword evidence="4" id="KW-1185">Reference proteome</keyword>
<dbReference type="STRING" id="68895.RR42_s2341"/>
<dbReference type="PRINTS" id="PR00081">
    <property type="entry name" value="GDHRDH"/>
</dbReference>
<dbReference type="GO" id="GO:0016491">
    <property type="term" value="F:oxidoreductase activity"/>
    <property type="evidence" value="ECO:0007669"/>
    <property type="project" value="UniProtKB-KW"/>
</dbReference>
<dbReference type="FunFam" id="3.40.50.720:FF:000084">
    <property type="entry name" value="Short-chain dehydrogenase reductase"/>
    <property type="match status" value="1"/>
</dbReference>
<sequence>MSNRVEGKIAIVTGAASGVGKEDALLLAREGARVVLTDLNEEAGHAVAREIGDTAIFVPHDIASEAGWQQVMQRTQDRFGTPGVLVNNAAVLALGSVEDTTLEQWQRVMRINADGYFLGCKYGVGAMKASGGVIVNMSSVAALGGMGVFCAYSASKGAVAALTRSVAAYCKQRGYKIRCNSVHPDGILTPMTAALMQGAADAPATHEQQGGDPMQRMCLPGDVANLVLFLASDESRFVNGAELRIDNAQTIMGVA</sequence>
<name>A0A0C4YLH7_9BURK</name>
<keyword evidence="2" id="KW-0560">Oxidoreductase</keyword>
<dbReference type="PROSITE" id="PS00061">
    <property type="entry name" value="ADH_SHORT"/>
    <property type="match status" value="1"/>
</dbReference>